<evidence type="ECO:0000313" key="2">
    <source>
        <dbReference type="EMBL" id="MCD7457627.1"/>
    </source>
</evidence>
<comment type="caution">
    <text evidence="2">The sequence shown here is derived from an EMBL/GenBank/DDBJ whole genome shotgun (WGS) entry which is preliminary data.</text>
</comment>
<accession>A0ABS8SFJ6</accession>
<feature type="region of interest" description="Disordered" evidence="1">
    <location>
        <begin position="1"/>
        <end position="74"/>
    </location>
</feature>
<organism evidence="2 3">
    <name type="scientific">Datura stramonium</name>
    <name type="common">Jimsonweed</name>
    <name type="synonym">Common thornapple</name>
    <dbReference type="NCBI Taxonomy" id="4076"/>
    <lineage>
        <taxon>Eukaryota</taxon>
        <taxon>Viridiplantae</taxon>
        <taxon>Streptophyta</taxon>
        <taxon>Embryophyta</taxon>
        <taxon>Tracheophyta</taxon>
        <taxon>Spermatophyta</taxon>
        <taxon>Magnoliopsida</taxon>
        <taxon>eudicotyledons</taxon>
        <taxon>Gunneridae</taxon>
        <taxon>Pentapetalae</taxon>
        <taxon>asterids</taxon>
        <taxon>lamiids</taxon>
        <taxon>Solanales</taxon>
        <taxon>Solanaceae</taxon>
        <taxon>Solanoideae</taxon>
        <taxon>Datureae</taxon>
        <taxon>Datura</taxon>
    </lineage>
</organism>
<feature type="compositionally biased region" description="Basic and acidic residues" evidence="1">
    <location>
        <begin position="56"/>
        <end position="66"/>
    </location>
</feature>
<gene>
    <name evidence="2" type="ORF">HAX54_035602</name>
</gene>
<feature type="compositionally biased region" description="Acidic residues" evidence="1">
    <location>
        <begin position="35"/>
        <end position="47"/>
    </location>
</feature>
<protein>
    <submittedName>
        <fullName evidence="2">Uncharacterized protein</fullName>
    </submittedName>
</protein>
<sequence>MAATSPLPQSEEGEEGIESYGEDPLVDNTEKGESVAEELGEEEEDSDPPTTPDASIQKEPRIRTDALNEVPELE</sequence>
<proteinExistence type="predicted"/>
<feature type="compositionally biased region" description="Acidic residues" evidence="1">
    <location>
        <begin position="11"/>
        <end position="25"/>
    </location>
</feature>
<dbReference type="EMBL" id="JACEIK010000466">
    <property type="protein sequence ID" value="MCD7457627.1"/>
    <property type="molecule type" value="Genomic_DNA"/>
</dbReference>
<evidence type="ECO:0000313" key="3">
    <source>
        <dbReference type="Proteomes" id="UP000823775"/>
    </source>
</evidence>
<dbReference type="Proteomes" id="UP000823775">
    <property type="component" value="Unassembled WGS sequence"/>
</dbReference>
<evidence type="ECO:0000256" key="1">
    <source>
        <dbReference type="SAM" id="MobiDB-lite"/>
    </source>
</evidence>
<name>A0ABS8SFJ6_DATST</name>
<keyword evidence="3" id="KW-1185">Reference proteome</keyword>
<reference evidence="2 3" key="1">
    <citation type="journal article" date="2021" name="BMC Genomics">
        <title>Datura genome reveals duplications of psychoactive alkaloid biosynthetic genes and high mutation rate following tissue culture.</title>
        <authorList>
            <person name="Rajewski A."/>
            <person name="Carter-House D."/>
            <person name="Stajich J."/>
            <person name="Litt A."/>
        </authorList>
    </citation>
    <scope>NUCLEOTIDE SEQUENCE [LARGE SCALE GENOMIC DNA]</scope>
    <source>
        <strain evidence="2">AR-01</strain>
    </source>
</reference>